<evidence type="ECO:0008006" key="3">
    <source>
        <dbReference type="Google" id="ProtNLM"/>
    </source>
</evidence>
<accession>A0A0T5NR07</accession>
<dbReference type="Pfam" id="PF08843">
    <property type="entry name" value="AbiEii"/>
    <property type="match status" value="1"/>
</dbReference>
<gene>
    <name evidence="1" type="ORF">XM53_17625</name>
</gene>
<dbReference type="AlphaFoldDB" id="A0A0T5NR07"/>
<dbReference type="EMBL" id="LAXJ01000023">
    <property type="protein sequence ID" value="KRS11087.1"/>
    <property type="molecule type" value="Genomic_DNA"/>
</dbReference>
<dbReference type="Proteomes" id="UP000051295">
    <property type="component" value="Unassembled WGS sequence"/>
</dbReference>
<evidence type="ECO:0000313" key="1">
    <source>
        <dbReference type="EMBL" id="KRS11087.1"/>
    </source>
</evidence>
<dbReference type="InterPro" id="IPR014942">
    <property type="entry name" value="AbiEii"/>
</dbReference>
<dbReference type="Gene3D" id="3.10.450.620">
    <property type="entry name" value="JHP933, nucleotidyltransferase-like core domain"/>
    <property type="match status" value="1"/>
</dbReference>
<name>A0A0T5NR07_9RHOB</name>
<dbReference type="PATRIC" id="fig|1641875.4.peg.2032"/>
<evidence type="ECO:0000313" key="2">
    <source>
        <dbReference type="Proteomes" id="UP000051295"/>
    </source>
</evidence>
<keyword evidence="2" id="KW-1185">Reference proteome</keyword>
<organism evidence="1 2">
    <name type="scientific">Roseovarius atlanticus</name>
    <dbReference type="NCBI Taxonomy" id="1641875"/>
    <lineage>
        <taxon>Bacteria</taxon>
        <taxon>Pseudomonadati</taxon>
        <taxon>Pseudomonadota</taxon>
        <taxon>Alphaproteobacteria</taxon>
        <taxon>Rhodobacterales</taxon>
        <taxon>Roseobacteraceae</taxon>
        <taxon>Roseovarius</taxon>
    </lineage>
</organism>
<proteinExistence type="predicted"/>
<sequence>MTTEAFLEVIRAEPADRADLFLTTARRLGAPLINIEKDFWVCWTLNTLYHRLPKGGPRLLFKGGTSLSKAYGLINRFSEDIDVTVFRDDLGHPGSTAEIAALSNKKRKAALDAIAADCSRYITTELLEAVAEILAADTGGAGRVEIDDSDPNSQTLLVWYPRVDANETGYVQAAVKIESGAKSALDPNRPVTIAPYIDADLEALDLRVPDVTTIHAERTFWDKIVIVHGLRSWFERRGELRQDGQRISRHYYDLHSLLTSDVGASAVADLPLGMDCIEHARTFFNRPDYNLTAAVPGTFALRPIGDMIDRLARDYDNTQAMIFGDAPDFGEILLSIREIEDTLNRSA</sequence>
<protein>
    <recommendedName>
        <fullName evidence="3">Nucleotidyl transferase AbiEii/AbiGii toxin family protein</fullName>
    </recommendedName>
</protein>
<reference evidence="1 2" key="1">
    <citation type="submission" date="2015-04" db="EMBL/GenBank/DDBJ databases">
        <title>The draft genome sequence of Roseovarius sp.R12b.</title>
        <authorList>
            <person name="Li G."/>
            <person name="Lai Q."/>
            <person name="Shao Z."/>
            <person name="Yan P."/>
        </authorList>
    </citation>
    <scope>NUCLEOTIDE SEQUENCE [LARGE SCALE GENOMIC DNA]</scope>
    <source>
        <strain evidence="1 2">R12B</strain>
    </source>
</reference>
<dbReference type="STRING" id="1641875.XM53_17625"/>
<dbReference type="OrthoDB" id="9780929at2"/>
<dbReference type="RefSeq" id="WP_057795720.1">
    <property type="nucleotide sequence ID" value="NZ_LAXJ01000023.1"/>
</dbReference>
<comment type="caution">
    <text evidence="1">The sequence shown here is derived from an EMBL/GenBank/DDBJ whole genome shotgun (WGS) entry which is preliminary data.</text>
</comment>